<comment type="caution">
    <text evidence="1">The sequence shown here is derived from an EMBL/GenBank/DDBJ whole genome shotgun (WGS) entry which is preliminary data.</text>
</comment>
<reference evidence="1 2" key="1">
    <citation type="journal article" date="2020" name="Microorganisms">
        <title>Osmotic Adaptation and Compatible Solute Biosynthesis of Phototrophic Bacteria as Revealed from Genome Analyses.</title>
        <authorList>
            <person name="Imhoff J.F."/>
            <person name="Rahn T."/>
            <person name="Kunzel S."/>
            <person name="Keller A."/>
            <person name="Neulinger S.C."/>
        </authorList>
    </citation>
    <scope>NUCLEOTIDE SEQUENCE [LARGE SCALE GENOMIC DNA]</scope>
    <source>
        <strain evidence="1 2">DSM 9895</strain>
    </source>
</reference>
<dbReference type="Proteomes" id="UP001296873">
    <property type="component" value="Unassembled WGS sequence"/>
</dbReference>
<accession>A0ABS1DAD9</accession>
<evidence type="ECO:0000313" key="2">
    <source>
        <dbReference type="Proteomes" id="UP001296873"/>
    </source>
</evidence>
<dbReference type="EMBL" id="NRRL01000006">
    <property type="protein sequence ID" value="MBK1667404.1"/>
    <property type="molecule type" value="Genomic_DNA"/>
</dbReference>
<dbReference type="RefSeq" id="WP_200339480.1">
    <property type="nucleotide sequence ID" value="NZ_NRRL01000006.1"/>
</dbReference>
<proteinExistence type="predicted"/>
<keyword evidence="2" id="KW-1185">Reference proteome</keyword>
<name>A0ABS1DAD9_9PROT</name>
<evidence type="ECO:0000313" key="1">
    <source>
        <dbReference type="EMBL" id="MBK1667404.1"/>
    </source>
</evidence>
<protein>
    <submittedName>
        <fullName evidence="1">Uncharacterized protein</fullName>
    </submittedName>
</protein>
<organism evidence="1 2">
    <name type="scientific">Rhodovibrio sodomensis</name>
    <dbReference type="NCBI Taxonomy" id="1088"/>
    <lineage>
        <taxon>Bacteria</taxon>
        <taxon>Pseudomonadati</taxon>
        <taxon>Pseudomonadota</taxon>
        <taxon>Alphaproteobacteria</taxon>
        <taxon>Rhodospirillales</taxon>
        <taxon>Rhodovibrionaceae</taxon>
        <taxon>Rhodovibrio</taxon>
    </lineage>
</organism>
<gene>
    <name evidence="1" type="ORF">CKO28_05090</name>
</gene>
<sequence>MTVHSFETESLPTLLAHIRASIGEDAEILDILPDPARLTKAGPLVLMGPTGVGKSSLGAIEAGECDRAARTFMQAGALDLVVTKTDTVRRLGSLAAAAPGLRLAGHTEDPAILSGFKPPSQQILVDRLTG</sequence>